<dbReference type="Pfam" id="PF10049">
    <property type="entry name" value="DUF2283"/>
    <property type="match status" value="1"/>
</dbReference>
<dbReference type="PANTHER" id="PTHR37029:SF1">
    <property type="entry name" value="SSR1768 PROTEIN"/>
    <property type="match status" value="1"/>
</dbReference>
<accession>A0A2G9ZEW5</accession>
<dbReference type="EMBL" id="PCSB01000044">
    <property type="protein sequence ID" value="PIP31703.1"/>
    <property type="molecule type" value="Genomic_DNA"/>
</dbReference>
<dbReference type="Proteomes" id="UP000230447">
    <property type="component" value="Unassembled WGS sequence"/>
</dbReference>
<organism evidence="1 2">
    <name type="scientific">bacterium (Candidatus Gribaldobacteria) CG23_combo_of_CG06-09_8_20_14_all_37_87_8</name>
    <dbReference type="NCBI Taxonomy" id="2014278"/>
    <lineage>
        <taxon>Bacteria</taxon>
        <taxon>Candidatus Gribaldobacteria</taxon>
    </lineage>
</organism>
<name>A0A2G9ZEW5_9BACT</name>
<dbReference type="InterPro" id="IPR019270">
    <property type="entry name" value="DUF2283"/>
</dbReference>
<reference evidence="1 2" key="1">
    <citation type="submission" date="2017-09" db="EMBL/GenBank/DDBJ databases">
        <title>Depth-based differentiation of microbial function through sediment-hosted aquifers and enrichment of novel symbionts in the deep terrestrial subsurface.</title>
        <authorList>
            <person name="Probst A.J."/>
            <person name="Ladd B."/>
            <person name="Jarett J.K."/>
            <person name="Geller-Mcgrath D.E."/>
            <person name="Sieber C.M."/>
            <person name="Emerson J.B."/>
            <person name="Anantharaman K."/>
            <person name="Thomas B.C."/>
            <person name="Malmstrom R."/>
            <person name="Stieglmeier M."/>
            <person name="Klingl A."/>
            <person name="Woyke T."/>
            <person name="Ryan C.M."/>
            <person name="Banfield J.F."/>
        </authorList>
    </citation>
    <scope>NUCLEOTIDE SEQUENCE [LARGE SCALE GENOMIC DNA]</scope>
    <source>
        <strain evidence="1">CG23_combo_of_CG06-09_8_20_14_all_37_87_8</strain>
    </source>
</reference>
<proteinExistence type="predicted"/>
<evidence type="ECO:0000313" key="2">
    <source>
        <dbReference type="Proteomes" id="UP000230447"/>
    </source>
</evidence>
<dbReference type="AlphaFoldDB" id="A0A2G9ZEW5"/>
<gene>
    <name evidence="1" type="ORF">COX24_02125</name>
</gene>
<protein>
    <submittedName>
        <fullName evidence="1">DUF2283 domain-containing protein</fullName>
    </submittedName>
</protein>
<sequence length="75" mass="8416">MIKNVNMKIQYDKIADAMYIYFKKGAVAQTKKISNRVLLDLDKEGNVLGMELLVASSQMSKKEIGKVSFEAPVYA</sequence>
<comment type="caution">
    <text evidence="1">The sequence shown here is derived from an EMBL/GenBank/DDBJ whole genome shotgun (WGS) entry which is preliminary data.</text>
</comment>
<evidence type="ECO:0000313" key="1">
    <source>
        <dbReference type="EMBL" id="PIP31703.1"/>
    </source>
</evidence>
<dbReference type="PANTHER" id="PTHR37029">
    <property type="entry name" value="SSR1768 PROTEIN"/>
    <property type="match status" value="1"/>
</dbReference>